<evidence type="ECO:0000313" key="2">
    <source>
        <dbReference type="Proteomes" id="UP000765509"/>
    </source>
</evidence>
<reference evidence="1" key="1">
    <citation type="submission" date="2021-03" db="EMBL/GenBank/DDBJ databases">
        <title>Draft genome sequence of rust myrtle Austropuccinia psidii MF-1, a brazilian biotype.</title>
        <authorList>
            <person name="Quecine M.C."/>
            <person name="Pachon D.M.R."/>
            <person name="Bonatelli M.L."/>
            <person name="Correr F.H."/>
            <person name="Franceschini L.M."/>
            <person name="Leite T.F."/>
            <person name="Margarido G.R.A."/>
            <person name="Almeida C.A."/>
            <person name="Ferrarezi J.A."/>
            <person name="Labate C.A."/>
        </authorList>
    </citation>
    <scope>NUCLEOTIDE SEQUENCE</scope>
    <source>
        <strain evidence="1">MF-1</strain>
    </source>
</reference>
<organism evidence="1 2">
    <name type="scientific">Austropuccinia psidii MF-1</name>
    <dbReference type="NCBI Taxonomy" id="1389203"/>
    <lineage>
        <taxon>Eukaryota</taxon>
        <taxon>Fungi</taxon>
        <taxon>Dikarya</taxon>
        <taxon>Basidiomycota</taxon>
        <taxon>Pucciniomycotina</taxon>
        <taxon>Pucciniomycetes</taxon>
        <taxon>Pucciniales</taxon>
        <taxon>Sphaerophragmiaceae</taxon>
        <taxon>Austropuccinia</taxon>
    </lineage>
</organism>
<protein>
    <submittedName>
        <fullName evidence="1">Uncharacterized protein</fullName>
    </submittedName>
</protein>
<comment type="caution">
    <text evidence="1">The sequence shown here is derived from an EMBL/GenBank/DDBJ whole genome shotgun (WGS) entry which is preliminary data.</text>
</comment>
<name>A0A9Q3KN60_9BASI</name>
<sequence length="111" mass="12849">MPKTSTRKKAINNLITMWMFEELIQTPSLVGDLNLFKSLGVLEELLDDTSLTLPEPVQFVPTLDMIAIYQHTILHILGSRYLARFPKKFKMNNFNINKLFDMSSKEFKQAV</sequence>
<gene>
    <name evidence="1" type="ORF">O181_121920</name>
</gene>
<dbReference type="AlphaFoldDB" id="A0A9Q3KN60"/>
<accession>A0A9Q3KN60</accession>
<proteinExistence type="predicted"/>
<dbReference type="Proteomes" id="UP000765509">
    <property type="component" value="Unassembled WGS sequence"/>
</dbReference>
<keyword evidence="2" id="KW-1185">Reference proteome</keyword>
<dbReference type="EMBL" id="AVOT02111886">
    <property type="protein sequence ID" value="MBW0582205.1"/>
    <property type="molecule type" value="Genomic_DNA"/>
</dbReference>
<evidence type="ECO:0000313" key="1">
    <source>
        <dbReference type="EMBL" id="MBW0582205.1"/>
    </source>
</evidence>